<sequence length="74" mass="7818">MRGGCMRVQAGPRAEPGHRMCSDALLIIKAARKVTAEKEQAPGLACQVMLPPAAQQATVCGACFPNGTDKMFET</sequence>
<gene>
    <name evidence="1" type="ORF">NDU88_012647</name>
</gene>
<organism evidence="1 2">
    <name type="scientific">Pleurodeles waltl</name>
    <name type="common">Iberian ribbed newt</name>
    <dbReference type="NCBI Taxonomy" id="8319"/>
    <lineage>
        <taxon>Eukaryota</taxon>
        <taxon>Metazoa</taxon>
        <taxon>Chordata</taxon>
        <taxon>Craniata</taxon>
        <taxon>Vertebrata</taxon>
        <taxon>Euteleostomi</taxon>
        <taxon>Amphibia</taxon>
        <taxon>Batrachia</taxon>
        <taxon>Caudata</taxon>
        <taxon>Salamandroidea</taxon>
        <taxon>Salamandridae</taxon>
        <taxon>Pleurodelinae</taxon>
        <taxon>Pleurodeles</taxon>
    </lineage>
</organism>
<evidence type="ECO:0000313" key="2">
    <source>
        <dbReference type="Proteomes" id="UP001066276"/>
    </source>
</evidence>
<accession>A0AAV7R289</accession>
<proteinExistence type="predicted"/>
<dbReference type="Proteomes" id="UP001066276">
    <property type="component" value="Chromosome 6"/>
</dbReference>
<dbReference type="AlphaFoldDB" id="A0AAV7R289"/>
<dbReference type="EMBL" id="JANPWB010000010">
    <property type="protein sequence ID" value="KAJ1146370.1"/>
    <property type="molecule type" value="Genomic_DNA"/>
</dbReference>
<reference evidence="1" key="1">
    <citation type="journal article" date="2022" name="bioRxiv">
        <title>Sequencing and chromosome-scale assembly of the giantPleurodeles waltlgenome.</title>
        <authorList>
            <person name="Brown T."/>
            <person name="Elewa A."/>
            <person name="Iarovenko S."/>
            <person name="Subramanian E."/>
            <person name="Araus A.J."/>
            <person name="Petzold A."/>
            <person name="Susuki M."/>
            <person name="Suzuki K.-i.T."/>
            <person name="Hayashi T."/>
            <person name="Toyoda A."/>
            <person name="Oliveira C."/>
            <person name="Osipova E."/>
            <person name="Leigh N.D."/>
            <person name="Simon A."/>
            <person name="Yun M.H."/>
        </authorList>
    </citation>
    <scope>NUCLEOTIDE SEQUENCE</scope>
    <source>
        <strain evidence="1">20211129_DDA</strain>
        <tissue evidence="1">Liver</tissue>
    </source>
</reference>
<name>A0AAV7R289_PLEWA</name>
<evidence type="ECO:0000313" key="1">
    <source>
        <dbReference type="EMBL" id="KAJ1146370.1"/>
    </source>
</evidence>
<comment type="caution">
    <text evidence="1">The sequence shown here is derived from an EMBL/GenBank/DDBJ whole genome shotgun (WGS) entry which is preliminary data.</text>
</comment>
<keyword evidence="2" id="KW-1185">Reference proteome</keyword>
<protein>
    <submittedName>
        <fullName evidence="1">Uncharacterized protein</fullName>
    </submittedName>
</protein>